<keyword evidence="2" id="KW-1185">Reference proteome</keyword>
<evidence type="ECO:0000313" key="1">
    <source>
        <dbReference type="EMBL" id="GAA4027634.1"/>
    </source>
</evidence>
<dbReference type="RefSeq" id="WP_344763899.1">
    <property type="nucleotide sequence ID" value="NZ_BAAAZE010000010.1"/>
</dbReference>
<protein>
    <submittedName>
        <fullName evidence="1">TIGR02450 family Trp-rich protein</fullName>
    </submittedName>
</protein>
<reference evidence="2" key="1">
    <citation type="journal article" date="2019" name="Int. J. Syst. Evol. Microbiol.">
        <title>The Global Catalogue of Microorganisms (GCM) 10K type strain sequencing project: providing services to taxonomists for standard genome sequencing and annotation.</title>
        <authorList>
            <consortium name="The Broad Institute Genomics Platform"/>
            <consortium name="The Broad Institute Genome Sequencing Center for Infectious Disease"/>
            <person name="Wu L."/>
            <person name="Ma J."/>
        </authorList>
    </citation>
    <scope>NUCLEOTIDE SEQUENCE [LARGE SCALE GENOMIC DNA]</scope>
    <source>
        <strain evidence="2">JCM 16673</strain>
    </source>
</reference>
<dbReference type="EMBL" id="BAAAZE010000010">
    <property type="protein sequence ID" value="GAA4027634.1"/>
    <property type="molecule type" value="Genomic_DNA"/>
</dbReference>
<comment type="caution">
    <text evidence="1">The sequence shown here is derived from an EMBL/GenBank/DDBJ whole genome shotgun (WGS) entry which is preliminary data.</text>
</comment>
<name>A0ABP7TKF0_9BURK</name>
<organism evidence="1 2">
    <name type="scientific">Actimicrobium antarcticum</name>
    <dbReference type="NCBI Taxonomy" id="1051899"/>
    <lineage>
        <taxon>Bacteria</taxon>
        <taxon>Pseudomonadati</taxon>
        <taxon>Pseudomonadota</taxon>
        <taxon>Betaproteobacteria</taxon>
        <taxon>Burkholderiales</taxon>
        <taxon>Oxalobacteraceae</taxon>
        <taxon>Actimicrobium</taxon>
    </lineage>
</organism>
<dbReference type="Proteomes" id="UP001501353">
    <property type="component" value="Unassembled WGS sequence"/>
</dbReference>
<gene>
    <name evidence="1" type="ORF">GCM10022212_27170</name>
</gene>
<dbReference type="Pfam" id="PF09493">
    <property type="entry name" value="DUF2389"/>
    <property type="match status" value="1"/>
</dbReference>
<accession>A0ABP7TKF0</accession>
<evidence type="ECO:0000313" key="2">
    <source>
        <dbReference type="Proteomes" id="UP001501353"/>
    </source>
</evidence>
<dbReference type="NCBIfam" id="TIGR02450">
    <property type="entry name" value="TIGR02450 family Trp-rich protein"/>
    <property type="match status" value="1"/>
</dbReference>
<proteinExistence type="predicted"/>
<dbReference type="InterPro" id="IPR012663">
    <property type="entry name" value="CHP02450_Tryp"/>
</dbReference>
<sequence>MPISPKKLLLSKWTALIPVNREKHFLVSKVILPEDGSPITHVDLQAVHSQRIQTIAWRELEDTTVWVVGWK</sequence>